<feature type="region of interest" description="Disordered" evidence="1">
    <location>
        <begin position="248"/>
        <end position="269"/>
    </location>
</feature>
<feature type="domain" description="Fibulin-2" evidence="3">
    <location>
        <begin position="82"/>
        <end position="111"/>
    </location>
</feature>
<accession>A0A8J6JJG2</accession>
<dbReference type="EMBL" id="WNTK01001680">
    <property type="protein sequence ID" value="KAG9466998.1"/>
    <property type="molecule type" value="Genomic_DNA"/>
</dbReference>
<evidence type="ECO:0000259" key="3">
    <source>
        <dbReference type="Pfam" id="PF24532"/>
    </source>
</evidence>
<feature type="non-terminal residue" evidence="4">
    <location>
        <position position="421"/>
    </location>
</feature>
<evidence type="ECO:0000313" key="4">
    <source>
        <dbReference type="EMBL" id="KAG9466998.1"/>
    </source>
</evidence>
<keyword evidence="2" id="KW-0732">Signal</keyword>
<proteinExistence type="predicted"/>
<comment type="caution">
    <text evidence="4">The sequence shown here is derived from an EMBL/GenBank/DDBJ whole genome shotgun (WGS) entry which is preliminary data.</text>
</comment>
<dbReference type="InterPro" id="IPR056612">
    <property type="entry name" value="FIBL-2_dom"/>
</dbReference>
<feature type="signal peptide" evidence="2">
    <location>
        <begin position="1"/>
        <end position="25"/>
    </location>
</feature>
<feature type="compositionally biased region" description="Polar residues" evidence="1">
    <location>
        <begin position="256"/>
        <end position="266"/>
    </location>
</feature>
<evidence type="ECO:0000256" key="2">
    <source>
        <dbReference type="SAM" id="SignalP"/>
    </source>
</evidence>
<organism evidence="4 5">
    <name type="scientific">Eleutherodactylus coqui</name>
    <name type="common">Puerto Rican coqui</name>
    <dbReference type="NCBI Taxonomy" id="57060"/>
    <lineage>
        <taxon>Eukaryota</taxon>
        <taxon>Metazoa</taxon>
        <taxon>Chordata</taxon>
        <taxon>Craniata</taxon>
        <taxon>Vertebrata</taxon>
        <taxon>Euteleostomi</taxon>
        <taxon>Amphibia</taxon>
        <taxon>Batrachia</taxon>
        <taxon>Anura</taxon>
        <taxon>Neobatrachia</taxon>
        <taxon>Hyloidea</taxon>
        <taxon>Eleutherodactylidae</taxon>
        <taxon>Eleutherodactylinae</taxon>
        <taxon>Eleutherodactylus</taxon>
        <taxon>Eleutherodactylus</taxon>
    </lineage>
</organism>
<dbReference type="Pfam" id="PF24532">
    <property type="entry name" value="FIBL-2"/>
    <property type="match status" value="1"/>
</dbReference>
<evidence type="ECO:0000313" key="5">
    <source>
        <dbReference type="Proteomes" id="UP000770717"/>
    </source>
</evidence>
<sequence length="421" mass="46186">MSEISQLGFLCFFILFLQCTKPSLSQSDCSGAVCKPLVNCILEAVEEGSCCPTCAQFGCPCEGYQYYDCVSVGFQGGKVPEGESYFVDFGSTECTCPSGGGKISCHFIPCPELPANCIDIMQPADGCVQCGRIGCIHGEEKYEAGHTFHMAHCKFCHCPNTGGELMCYALPNCDMEADNTTESDLEKQYDYPYSHEQDPLEIVEKNNNYKRNALQDHSMLDYEDEEGTTLPTASQSINLVQNNTTQYPTHPTTQPENFSSSTITDPTKSSTTMVYTTKSTTTKTLITSTIKSTTTTKPMTSTKSRINAKTSTQPEVVMPTTSLAPTTEEHKASSIASSTEKGNILELDPQINKTQDSGPAVNKEDFPEEEKEGNIFSTAVKTTTTFVDWSTSPSVGPQLTFPRLVEWEAPKDDLNQSRLQY</sequence>
<dbReference type="OrthoDB" id="4062651at2759"/>
<protein>
    <recommendedName>
        <fullName evidence="3">Fibulin-2 domain-containing protein</fullName>
    </recommendedName>
</protein>
<feature type="chain" id="PRO_5035326629" description="Fibulin-2 domain-containing protein" evidence="2">
    <location>
        <begin position="26"/>
        <end position="421"/>
    </location>
</feature>
<gene>
    <name evidence="4" type="ORF">GDO78_015787</name>
</gene>
<name>A0A8J6JJG2_ELECQ</name>
<reference evidence="4" key="1">
    <citation type="thesis" date="2020" institute="ProQuest LLC" country="789 East Eisenhower Parkway, Ann Arbor, MI, USA">
        <title>Comparative Genomics and Chromosome Evolution.</title>
        <authorList>
            <person name="Mudd A.B."/>
        </authorList>
    </citation>
    <scope>NUCLEOTIDE SEQUENCE</scope>
    <source>
        <strain evidence="4">HN-11 Male</strain>
        <tissue evidence="4">Kidney and liver</tissue>
    </source>
</reference>
<evidence type="ECO:0000256" key="1">
    <source>
        <dbReference type="SAM" id="MobiDB-lite"/>
    </source>
</evidence>
<keyword evidence="5" id="KW-1185">Reference proteome</keyword>
<dbReference type="AlphaFoldDB" id="A0A8J6JJG2"/>
<dbReference type="Proteomes" id="UP000770717">
    <property type="component" value="Unassembled WGS sequence"/>
</dbReference>
<feature type="region of interest" description="Disordered" evidence="1">
    <location>
        <begin position="350"/>
        <end position="371"/>
    </location>
</feature>